<protein>
    <submittedName>
        <fullName evidence="1">Uncharacterized protein</fullName>
    </submittedName>
</protein>
<sequence length="52" mass="6193">MFAGYYFWRKIKKKVEAEEVEVTLQWKISEIEILYVTLAFIAIVSSKLMYDA</sequence>
<dbReference type="EMBL" id="AUXX01000029">
    <property type="protein sequence ID" value="KZN64208.1"/>
    <property type="molecule type" value="Genomic_DNA"/>
</dbReference>
<dbReference type="AlphaFoldDB" id="A0A167LAV0"/>
<reference evidence="1 2" key="1">
    <citation type="submission" date="2013-07" db="EMBL/GenBank/DDBJ databases">
        <title>Comparative Genomic and Metabolomic Analysis of Twelve Strains of Pseudoalteromonas luteoviolacea.</title>
        <authorList>
            <person name="Vynne N.G."/>
            <person name="Mansson M."/>
            <person name="Gram L."/>
        </authorList>
    </citation>
    <scope>NUCLEOTIDE SEQUENCE [LARGE SCALE GENOMIC DNA]</scope>
    <source>
        <strain evidence="1 2">S4060-1</strain>
    </source>
</reference>
<dbReference type="Proteomes" id="UP000076661">
    <property type="component" value="Unassembled WGS sequence"/>
</dbReference>
<accession>A0A167LAV0</accession>
<proteinExistence type="predicted"/>
<evidence type="ECO:0000313" key="2">
    <source>
        <dbReference type="Proteomes" id="UP000076661"/>
    </source>
</evidence>
<organism evidence="1 2">
    <name type="scientific">Pseudoalteromonas luteoviolacea S4060-1</name>
    <dbReference type="NCBI Taxonomy" id="1365257"/>
    <lineage>
        <taxon>Bacteria</taxon>
        <taxon>Pseudomonadati</taxon>
        <taxon>Pseudomonadota</taxon>
        <taxon>Gammaproteobacteria</taxon>
        <taxon>Alteromonadales</taxon>
        <taxon>Pseudoalteromonadaceae</taxon>
        <taxon>Pseudoalteromonas</taxon>
    </lineage>
</organism>
<evidence type="ECO:0000313" key="1">
    <source>
        <dbReference type="EMBL" id="KZN64208.1"/>
    </source>
</evidence>
<gene>
    <name evidence="1" type="ORF">N478_22450</name>
</gene>
<comment type="caution">
    <text evidence="1">The sequence shown here is derived from an EMBL/GenBank/DDBJ whole genome shotgun (WGS) entry which is preliminary data.</text>
</comment>
<name>A0A167LAV0_9GAMM</name>
<dbReference type="PATRIC" id="fig|1365257.3.peg.3307"/>